<proteinExistence type="predicted"/>
<dbReference type="InterPro" id="IPR036411">
    <property type="entry name" value="TorD-like_sf"/>
</dbReference>
<dbReference type="NCBIfam" id="TIGR00684">
    <property type="entry name" value="narJ"/>
    <property type="match status" value="1"/>
</dbReference>
<dbReference type="GO" id="GO:0051131">
    <property type="term" value="P:chaperone-mediated protein complex assembly"/>
    <property type="evidence" value="ECO:0007669"/>
    <property type="project" value="InterPro"/>
</dbReference>
<dbReference type="GO" id="GO:0051082">
    <property type="term" value="F:unfolded protein binding"/>
    <property type="evidence" value="ECO:0007669"/>
    <property type="project" value="InterPro"/>
</dbReference>
<gene>
    <name evidence="1" type="ORF">Bcoa_1849</name>
</gene>
<dbReference type="Proteomes" id="UP000009283">
    <property type="component" value="Chromosome"/>
</dbReference>
<dbReference type="PANTHER" id="PTHR43680">
    <property type="entry name" value="NITRATE REDUCTASE MOLYBDENUM COFACTOR ASSEMBLY CHAPERONE"/>
    <property type="match status" value="1"/>
</dbReference>
<dbReference type="GO" id="GO:0042128">
    <property type="term" value="P:nitrate assimilation"/>
    <property type="evidence" value="ECO:0007669"/>
    <property type="project" value="UniProtKB-KW"/>
</dbReference>
<organism evidence="1 2">
    <name type="scientific">Heyndrickxia coagulans 36D1</name>
    <dbReference type="NCBI Taxonomy" id="345219"/>
    <lineage>
        <taxon>Bacteria</taxon>
        <taxon>Bacillati</taxon>
        <taxon>Bacillota</taxon>
        <taxon>Bacilli</taxon>
        <taxon>Bacillales</taxon>
        <taxon>Bacillaceae</taxon>
        <taxon>Heyndrickxia</taxon>
    </lineage>
</organism>
<dbReference type="GO" id="GO:0016530">
    <property type="term" value="F:metallochaperone activity"/>
    <property type="evidence" value="ECO:0007669"/>
    <property type="project" value="TreeGrafter"/>
</dbReference>
<sequence>MNDREKLMLAIASRMLTYPTEALYEEKEAVIAAAKETDAALEKAAAALFCLPLSEIQSLYVSTFDLQEKNGLYLTYHEFGDSPKRGAAFIKLQKMINEAGFERNDGELADYMPMLFEFLAVSEPSRETERLCKRLAYAVQRIAGHLSEESLYMPVFSVLMEQIFEQPSKEEIEALEQQREKADLENLPYPIMY</sequence>
<dbReference type="InterPro" id="IPR003765">
    <property type="entry name" value="NO3_reductase_chaperone_NarJ"/>
</dbReference>
<dbReference type="KEGG" id="bag:Bcoa_1849"/>
<dbReference type="SUPFAM" id="SSF89155">
    <property type="entry name" value="TorD-like"/>
    <property type="match status" value="1"/>
</dbReference>
<dbReference type="EMBL" id="CP003056">
    <property type="protein sequence ID" value="AEP01036.1"/>
    <property type="molecule type" value="Genomic_DNA"/>
</dbReference>
<reference evidence="1 2" key="1">
    <citation type="journal article" date="2011" name="Stand. Genomic Sci.">
        <title>Complete Genome Sequence of a thermotolerant sporogenic lactic acid bacterium, Bacillus coagulans strain 36D1.</title>
        <authorList>
            <person name="Rhee M.S."/>
            <person name="Moritz B.E."/>
            <person name="Xie G."/>
            <person name="Glavina Del Rio T."/>
            <person name="Dalin E."/>
            <person name="Tice H."/>
            <person name="Bruce D."/>
            <person name="Goodwin L."/>
            <person name="Chertkov O."/>
            <person name="Brettin T."/>
            <person name="Han C."/>
            <person name="Detter C."/>
            <person name="Pitluck S."/>
            <person name="Land M.L."/>
            <person name="Patel M."/>
            <person name="Ou M."/>
            <person name="Harbrucker R."/>
            <person name="Ingram L.O."/>
            <person name="Shanmugam K.T."/>
        </authorList>
    </citation>
    <scope>NUCLEOTIDE SEQUENCE [LARGE SCALE GENOMIC DNA]</scope>
    <source>
        <strain evidence="1 2">36D1</strain>
    </source>
</reference>
<dbReference type="HOGENOM" id="CLU_084469_0_1_9"/>
<name>G2TK35_HEYCO</name>
<dbReference type="RefSeq" id="WP_014097120.1">
    <property type="nucleotide sequence ID" value="NC_016023.1"/>
</dbReference>
<evidence type="ECO:0000313" key="1">
    <source>
        <dbReference type="EMBL" id="AEP01036.1"/>
    </source>
</evidence>
<dbReference type="eggNOG" id="COG2180">
    <property type="taxonomic scope" value="Bacteria"/>
</dbReference>
<evidence type="ECO:0000313" key="2">
    <source>
        <dbReference type="Proteomes" id="UP000009283"/>
    </source>
</evidence>
<protein>
    <submittedName>
        <fullName evidence="1">Nitrate reductase molybdenum cofactor assembly chaperone</fullName>
    </submittedName>
</protein>
<accession>G2TK35</accession>
<dbReference type="AlphaFoldDB" id="G2TK35"/>
<dbReference type="PANTHER" id="PTHR43680:SF2">
    <property type="entry name" value="NITRATE REDUCTASE MOLYBDENUM COFACTOR ASSEMBLY CHAPERONE NARJ"/>
    <property type="match status" value="1"/>
</dbReference>
<dbReference type="OrthoDB" id="5296272at2"/>